<proteinExistence type="predicted"/>
<organism evidence="2">
    <name type="scientific">Tanacetum cinerariifolium</name>
    <name type="common">Dalmatian daisy</name>
    <name type="synonym">Chrysanthemum cinerariifolium</name>
    <dbReference type="NCBI Taxonomy" id="118510"/>
    <lineage>
        <taxon>Eukaryota</taxon>
        <taxon>Viridiplantae</taxon>
        <taxon>Streptophyta</taxon>
        <taxon>Embryophyta</taxon>
        <taxon>Tracheophyta</taxon>
        <taxon>Spermatophyta</taxon>
        <taxon>Magnoliopsida</taxon>
        <taxon>eudicotyledons</taxon>
        <taxon>Gunneridae</taxon>
        <taxon>Pentapetalae</taxon>
        <taxon>asterids</taxon>
        <taxon>campanulids</taxon>
        <taxon>Asterales</taxon>
        <taxon>Asteraceae</taxon>
        <taxon>Asteroideae</taxon>
        <taxon>Anthemideae</taxon>
        <taxon>Anthemidinae</taxon>
        <taxon>Tanacetum</taxon>
    </lineage>
</organism>
<feature type="region of interest" description="Disordered" evidence="1">
    <location>
        <begin position="35"/>
        <end position="54"/>
    </location>
</feature>
<evidence type="ECO:0000313" key="2">
    <source>
        <dbReference type="EMBL" id="GFD56095.1"/>
    </source>
</evidence>
<dbReference type="EMBL" id="BKCJ011825357">
    <property type="protein sequence ID" value="GFD56095.1"/>
    <property type="molecule type" value="Genomic_DNA"/>
</dbReference>
<name>A0A699X8C0_TANCI</name>
<feature type="non-terminal residue" evidence="2">
    <location>
        <position position="1"/>
    </location>
</feature>
<evidence type="ECO:0000256" key="1">
    <source>
        <dbReference type="SAM" id="MobiDB-lite"/>
    </source>
</evidence>
<feature type="non-terminal residue" evidence="2">
    <location>
        <position position="85"/>
    </location>
</feature>
<reference evidence="2" key="1">
    <citation type="journal article" date="2019" name="Sci. Rep.">
        <title>Draft genome of Tanacetum cinerariifolium, the natural source of mosquito coil.</title>
        <authorList>
            <person name="Yamashiro T."/>
            <person name="Shiraishi A."/>
            <person name="Satake H."/>
            <person name="Nakayama K."/>
        </authorList>
    </citation>
    <scope>NUCLEOTIDE SEQUENCE</scope>
</reference>
<comment type="caution">
    <text evidence="2">The sequence shown here is derived from an EMBL/GenBank/DDBJ whole genome shotgun (WGS) entry which is preliminary data.</text>
</comment>
<feature type="compositionally biased region" description="Basic and acidic residues" evidence="1">
    <location>
        <begin position="38"/>
        <end position="54"/>
    </location>
</feature>
<accession>A0A699X8C0</accession>
<sequence>ERHVVGARALDDFHQAHLVHRTEEVHADEALLPADGGRQARDGQGRGVGRDHRIGHDHLFSGRRHLRFEFTVFEHRFNDQVAAFQ</sequence>
<gene>
    <name evidence="2" type="ORF">Tci_928064</name>
</gene>
<protein>
    <submittedName>
        <fullName evidence="2">Uncharacterized protein</fullName>
    </submittedName>
</protein>
<dbReference type="AlphaFoldDB" id="A0A699X8C0"/>